<reference evidence="2" key="1">
    <citation type="journal article" date="2015" name="Nat. Genet.">
        <title>The genome and transcriptome of the zoonotic hookworm Ancylostoma ceylanicum identify infection-specific gene families.</title>
        <authorList>
            <person name="Schwarz E.M."/>
            <person name="Hu Y."/>
            <person name="Antoshechkin I."/>
            <person name="Miller M.M."/>
            <person name="Sternberg P.W."/>
            <person name="Aroian R.V."/>
        </authorList>
    </citation>
    <scope>NUCLEOTIDE SEQUENCE</scope>
    <source>
        <strain evidence="2">HY135</strain>
    </source>
</reference>
<organism evidence="1 2">
    <name type="scientific">Ancylostoma ceylanicum</name>
    <dbReference type="NCBI Taxonomy" id="53326"/>
    <lineage>
        <taxon>Eukaryota</taxon>
        <taxon>Metazoa</taxon>
        <taxon>Ecdysozoa</taxon>
        <taxon>Nematoda</taxon>
        <taxon>Chromadorea</taxon>
        <taxon>Rhabditida</taxon>
        <taxon>Rhabditina</taxon>
        <taxon>Rhabditomorpha</taxon>
        <taxon>Strongyloidea</taxon>
        <taxon>Ancylostomatidae</taxon>
        <taxon>Ancylostomatinae</taxon>
        <taxon>Ancylostoma</taxon>
    </lineage>
</organism>
<evidence type="ECO:0000313" key="1">
    <source>
        <dbReference type="EMBL" id="EYC45885.1"/>
    </source>
</evidence>
<keyword evidence="2" id="KW-1185">Reference proteome</keyword>
<protein>
    <submittedName>
        <fullName evidence="1">Uncharacterized protein</fullName>
    </submittedName>
</protein>
<dbReference type="Proteomes" id="UP000024635">
    <property type="component" value="Unassembled WGS sequence"/>
</dbReference>
<gene>
    <name evidence="1" type="primary">Acey_s0414.g1038</name>
    <name evidence="1" type="ORF">Y032_0414g1038</name>
</gene>
<accession>A0A016X1U9</accession>
<dbReference type="EMBL" id="JARK01000014">
    <property type="protein sequence ID" value="EYC45885.1"/>
    <property type="molecule type" value="Genomic_DNA"/>
</dbReference>
<comment type="caution">
    <text evidence="1">The sequence shown here is derived from an EMBL/GenBank/DDBJ whole genome shotgun (WGS) entry which is preliminary data.</text>
</comment>
<dbReference type="AlphaFoldDB" id="A0A016X1U9"/>
<proteinExistence type="predicted"/>
<evidence type="ECO:0000313" key="2">
    <source>
        <dbReference type="Proteomes" id="UP000024635"/>
    </source>
</evidence>
<name>A0A016X1U9_9BILA</name>
<sequence>MLWSSPRRHCLTSKNINTFQRQRPTSYSCLSYEHIPNLLNALIPAMHMEYPKMTSKSVFGVRLVPVC</sequence>